<evidence type="ECO:0000259" key="1">
    <source>
        <dbReference type="Pfam" id="PF14529"/>
    </source>
</evidence>
<feature type="non-terminal residue" evidence="2">
    <location>
        <position position="1"/>
    </location>
</feature>
<dbReference type="InterPro" id="IPR036691">
    <property type="entry name" value="Endo/exonu/phosph_ase_sf"/>
</dbReference>
<keyword evidence="3" id="KW-1185">Reference proteome</keyword>
<organism evidence="2 3">
    <name type="scientific">Trachymyrmex cornetzi</name>
    <dbReference type="NCBI Taxonomy" id="471704"/>
    <lineage>
        <taxon>Eukaryota</taxon>
        <taxon>Metazoa</taxon>
        <taxon>Ecdysozoa</taxon>
        <taxon>Arthropoda</taxon>
        <taxon>Hexapoda</taxon>
        <taxon>Insecta</taxon>
        <taxon>Pterygota</taxon>
        <taxon>Neoptera</taxon>
        <taxon>Endopterygota</taxon>
        <taxon>Hymenoptera</taxon>
        <taxon>Apocrita</taxon>
        <taxon>Aculeata</taxon>
        <taxon>Formicoidea</taxon>
        <taxon>Formicidae</taxon>
        <taxon>Myrmicinae</taxon>
        <taxon>Trachymyrmex</taxon>
    </lineage>
</organism>
<dbReference type="Pfam" id="PF14529">
    <property type="entry name" value="Exo_endo_phos_2"/>
    <property type="match status" value="1"/>
</dbReference>
<name>A0A151JAC5_9HYME</name>
<accession>A0A151JAC5</accession>
<dbReference type="SUPFAM" id="SSF56219">
    <property type="entry name" value="DNase I-like"/>
    <property type="match status" value="1"/>
</dbReference>
<sequence length="393" mass="46013">FVYARCGGHKEFIPELSRLFESLKLDNPDNLFLIARDLNARHTDWMNRGNNPRGTSLSIWLKKYSFKFRIHLLSTKFPSYPNGNSFLDIVLADAQLNFTNLTDDHYLNSLPYDSDHNAVSFSLSLNVEDVLLLAKDDSNIKFNYRKTNWNKFQKTLSEEYTTVIPNDRNLSITEIEEHIRTCDNAILKSIEKSVPRITDKDSVSPYINHKTKKLQKRKNKILTYIHRAHRKKLERRCLRSCLNLNRSAESDYTKYVPNATLYRTAKILRIDNFIIYLARSNFDQASKIFQNSLIFAAFYPNPLYFQHTLSSGYIPPEAFIFLDSSGLIQDQFNIPILYHAPRHSHIKSISYPPFTDSRNPSIRWKFDMAIPDSSILKNKIYSTNYWWLSNSRL</sequence>
<evidence type="ECO:0000313" key="3">
    <source>
        <dbReference type="Proteomes" id="UP000078492"/>
    </source>
</evidence>
<dbReference type="InterPro" id="IPR005135">
    <property type="entry name" value="Endo/exonuclease/phosphatase"/>
</dbReference>
<proteinExistence type="predicted"/>
<dbReference type="STRING" id="471704.A0A151JAC5"/>
<evidence type="ECO:0000313" key="2">
    <source>
        <dbReference type="EMBL" id="KYN21961.1"/>
    </source>
</evidence>
<feature type="domain" description="Endonuclease/exonuclease/phosphatase" evidence="1">
    <location>
        <begin position="3"/>
        <end position="119"/>
    </location>
</feature>
<dbReference type="Gene3D" id="3.60.10.10">
    <property type="entry name" value="Endonuclease/exonuclease/phosphatase"/>
    <property type="match status" value="1"/>
</dbReference>
<dbReference type="AlphaFoldDB" id="A0A151JAC5"/>
<reference evidence="2 3" key="1">
    <citation type="submission" date="2015-09" db="EMBL/GenBank/DDBJ databases">
        <title>Trachymyrmex cornetzi WGS genome.</title>
        <authorList>
            <person name="Nygaard S."/>
            <person name="Hu H."/>
            <person name="Boomsma J."/>
            <person name="Zhang G."/>
        </authorList>
    </citation>
    <scope>NUCLEOTIDE SEQUENCE [LARGE SCALE GENOMIC DNA]</scope>
    <source>
        <strain evidence="2">Tcor2-1</strain>
        <tissue evidence="2">Whole body</tissue>
    </source>
</reference>
<gene>
    <name evidence="2" type="ORF">ALC57_05652</name>
</gene>
<dbReference type="Proteomes" id="UP000078492">
    <property type="component" value="Unassembled WGS sequence"/>
</dbReference>
<dbReference type="GO" id="GO:0003824">
    <property type="term" value="F:catalytic activity"/>
    <property type="evidence" value="ECO:0007669"/>
    <property type="project" value="InterPro"/>
</dbReference>
<dbReference type="EMBL" id="KQ979311">
    <property type="protein sequence ID" value="KYN21961.1"/>
    <property type="molecule type" value="Genomic_DNA"/>
</dbReference>
<protein>
    <recommendedName>
        <fullName evidence="1">Endonuclease/exonuclease/phosphatase domain-containing protein</fullName>
    </recommendedName>
</protein>